<sequence>MNTWSIIPTANEQQQKNNRLKHFQNWLHDNQLDFLDVNENEELEHILKEYNPEQIIKKQPQLEMVDYSQIDKNGLPYNLLFNTIADPNNHDEIGNNSGYYNKITPVVNENKYNFTLPTQGDIITDMYLVVPENTNLNILLTAKVELNIGGTPCITTTLLFLVYIATLFGQTIIKKNDKDGNESYFIPIIIAKIFMDGKLDLSKLSYQNKIIYVGCSQPIKISYLNVKYIFVNIDKLRAYRDISDKIVTFSNKSNILRSSNPFQYHIDNIKCPMFICLWYIVDTTNYSELQGLQPMILSAKLDIKYDNQTYQKVIDISKINKIIVRNYVGYLIPVNNLSCKQFERFVHNHHKSLDKFWENQNVYIDLNIEWDNCHHNADILVEMIGVDTGIIANSMFSFMS</sequence>
<accession>A0A1V0SK81</accession>
<dbReference type="EMBL" id="KY684110">
    <property type="protein sequence ID" value="ARF12122.1"/>
    <property type="molecule type" value="Genomic_DNA"/>
</dbReference>
<organism evidence="1">
    <name type="scientific">Klosneuvirus KNV1</name>
    <dbReference type="NCBI Taxonomy" id="1977640"/>
    <lineage>
        <taxon>Viruses</taxon>
        <taxon>Varidnaviria</taxon>
        <taxon>Bamfordvirae</taxon>
        <taxon>Nucleocytoviricota</taxon>
        <taxon>Megaviricetes</taxon>
        <taxon>Imitervirales</taxon>
        <taxon>Mimiviridae</taxon>
        <taxon>Klosneuvirinae</taxon>
        <taxon>Klosneuvirus</taxon>
    </lineage>
</organism>
<reference evidence="1" key="1">
    <citation type="journal article" date="2017" name="Science">
        <title>Giant viruses with an expanded complement of translation system components.</title>
        <authorList>
            <person name="Schulz F."/>
            <person name="Yutin N."/>
            <person name="Ivanova N.N."/>
            <person name="Ortega D.R."/>
            <person name="Lee T.K."/>
            <person name="Vierheilig J."/>
            <person name="Daims H."/>
            <person name="Horn M."/>
            <person name="Wagner M."/>
            <person name="Jensen G.J."/>
            <person name="Kyrpides N.C."/>
            <person name="Koonin E.V."/>
            <person name="Woyke T."/>
        </authorList>
    </citation>
    <scope>NUCLEOTIDE SEQUENCE</scope>
    <source>
        <strain evidence="1">KNV1</strain>
    </source>
</reference>
<proteinExistence type="predicted"/>
<gene>
    <name evidence="1" type="ORF">Klosneuvirus_3_257</name>
</gene>
<evidence type="ECO:0000313" key="1">
    <source>
        <dbReference type="EMBL" id="ARF12122.1"/>
    </source>
</evidence>
<name>A0A1V0SK81_9VIRU</name>
<protein>
    <submittedName>
        <fullName evidence="1">Uncharacterized protein</fullName>
    </submittedName>
</protein>